<evidence type="ECO:0000256" key="5">
    <source>
        <dbReference type="PIRSR" id="PIRSR606710-2"/>
    </source>
</evidence>
<dbReference type="PROSITE" id="PS50231">
    <property type="entry name" value="RICIN_B_LECTIN"/>
    <property type="match status" value="1"/>
</dbReference>
<dbReference type="InterPro" id="IPR000772">
    <property type="entry name" value="Ricin_B_lectin"/>
</dbReference>
<accession>A0A9W5XYY5</accession>
<evidence type="ECO:0000256" key="7">
    <source>
        <dbReference type="SAM" id="SignalP"/>
    </source>
</evidence>
<sequence length="487" mass="52710">MFKKIFLCLVIIFAICLPDLGVKASAATFTNPLGGGADPWVISAGGYYYYVQSNGGNTITIRKSSTLQGITSGTETTVWTAPGGTPYSSETWAPELHYVRGRWYIYFAADNGTNENHRMYCLEGGTDANNPLNGAFNFKGKVAASTDRWAIDGTVLDYNNQLYFIWSGWEGTTNVAQNLYIAKMSNPYTISGDRVLISTPDQGWERNGTPYINEGPEVLVSGSTVNIIYSASGSWTDDYCLGRLTCTNGDLMNRSAYTKVGPVFSKFGDVYGPGHASFVKSPDGVQNWIVYHAAVSQGSGWTRNIRMQQFTILSNGTPMFGVPVQPNVPLQVPSTGNSMPLVNNGIYTLTALCSNLNLDVSGGANTDGTKLQQYQSNGTAAQQFRFVDCGGGYYKLVPMCAPNMCVDNPYGSTALGGAVAYQICTDNGQDAQRFRIEDMGNGVYKLVNKASNLPLDVAGASTQSGAQIDQWQDNGNNAQRWRLTRVG</sequence>
<dbReference type="InterPro" id="IPR006710">
    <property type="entry name" value="Glyco_hydro_43"/>
</dbReference>
<keyword evidence="10" id="KW-1185">Reference proteome</keyword>
<dbReference type="InterPro" id="IPR023296">
    <property type="entry name" value="Glyco_hydro_beta-prop_sf"/>
</dbReference>
<dbReference type="SUPFAM" id="SSF75005">
    <property type="entry name" value="Arabinanase/levansucrase/invertase"/>
    <property type="match status" value="1"/>
</dbReference>
<dbReference type="Pfam" id="PF14200">
    <property type="entry name" value="RicinB_lectin_2"/>
    <property type="match status" value="2"/>
</dbReference>
<feature type="site" description="Important for catalytic activity, responsible for pKa modulation of the active site Glu and correct orientation of both the proton donor and substrate" evidence="5">
    <location>
        <position position="152"/>
    </location>
</feature>
<evidence type="ECO:0000256" key="2">
    <source>
        <dbReference type="ARBA" id="ARBA00022729"/>
    </source>
</evidence>
<keyword evidence="3 6" id="KW-0378">Hydrolase</keyword>
<feature type="signal peptide" evidence="7">
    <location>
        <begin position="1"/>
        <end position="26"/>
    </location>
</feature>
<feature type="domain" description="Ricin B lectin" evidence="8">
    <location>
        <begin position="344"/>
        <end position="484"/>
    </location>
</feature>
<evidence type="ECO:0000256" key="6">
    <source>
        <dbReference type="RuleBase" id="RU361187"/>
    </source>
</evidence>
<gene>
    <name evidence="9" type="ORF">CFOLD11_02900</name>
</gene>
<proteinExistence type="inferred from homology"/>
<name>A0A9W5XYY5_9CLOT</name>
<organism evidence="9 10">
    <name type="scientific">Clostridium folliculivorans</name>
    <dbReference type="NCBI Taxonomy" id="2886038"/>
    <lineage>
        <taxon>Bacteria</taxon>
        <taxon>Bacillati</taxon>
        <taxon>Bacillota</taxon>
        <taxon>Clostridia</taxon>
        <taxon>Eubacteriales</taxon>
        <taxon>Clostridiaceae</taxon>
        <taxon>Clostridium</taxon>
    </lineage>
</organism>
<dbReference type="Pfam" id="PF04616">
    <property type="entry name" value="Glyco_hydro_43"/>
    <property type="match status" value="1"/>
</dbReference>
<comment type="similarity">
    <text evidence="1 6">Belongs to the glycosyl hydrolase 43 family.</text>
</comment>
<dbReference type="EMBL" id="BQXY01000001">
    <property type="protein sequence ID" value="GKU23464.1"/>
    <property type="molecule type" value="Genomic_DNA"/>
</dbReference>
<keyword evidence="4 6" id="KW-0326">Glycosidase</keyword>
<protein>
    <recommendedName>
        <fullName evidence="8">Ricin B lectin domain-containing protein</fullName>
    </recommendedName>
</protein>
<reference evidence="9" key="1">
    <citation type="journal article" date="2023" name="Int. J. Syst. Evol. Microbiol.">
        <title>&lt;i&gt;Clostridium folliculivorans&lt;/i&gt; sp. nov., isolated from soil samples of an organic paddy in Japan.</title>
        <authorList>
            <person name="Tazawa J."/>
            <person name="Kobayashi H."/>
            <person name="Tanizawa Y."/>
            <person name="Uchino A."/>
            <person name="Tanaka F."/>
            <person name="Urashima Y."/>
            <person name="Miura S."/>
            <person name="Sakamoto M."/>
            <person name="Ohkuma M."/>
            <person name="Tohno M."/>
        </authorList>
    </citation>
    <scope>NUCLEOTIDE SEQUENCE</scope>
    <source>
        <strain evidence="9">D1-1</strain>
    </source>
</reference>
<dbReference type="RefSeq" id="WP_261850542.1">
    <property type="nucleotide sequence ID" value="NZ_BQXY01000001.1"/>
</dbReference>
<dbReference type="SMART" id="SM00458">
    <property type="entry name" value="RICIN"/>
    <property type="match status" value="1"/>
</dbReference>
<dbReference type="GO" id="GO:0005975">
    <property type="term" value="P:carbohydrate metabolic process"/>
    <property type="evidence" value="ECO:0007669"/>
    <property type="project" value="InterPro"/>
</dbReference>
<dbReference type="SUPFAM" id="SSF50370">
    <property type="entry name" value="Ricin B-like lectins"/>
    <property type="match status" value="1"/>
</dbReference>
<keyword evidence="2 7" id="KW-0732">Signal</keyword>
<dbReference type="Proteomes" id="UP001057868">
    <property type="component" value="Unassembled WGS sequence"/>
</dbReference>
<evidence type="ECO:0000259" key="8">
    <source>
        <dbReference type="SMART" id="SM00458"/>
    </source>
</evidence>
<evidence type="ECO:0000256" key="1">
    <source>
        <dbReference type="ARBA" id="ARBA00009865"/>
    </source>
</evidence>
<evidence type="ECO:0000256" key="4">
    <source>
        <dbReference type="ARBA" id="ARBA00023295"/>
    </source>
</evidence>
<dbReference type="GO" id="GO:0004553">
    <property type="term" value="F:hydrolase activity, hydrolyzing O-glycosyl compounds"/>
    <property type="evidence" value="ECO:0007669"/>
    <property type="project" value="InterPro"/>
</dbReference>
<comment type="caution">
    <text evidence="9">The sequence shown here is derived from an EMBL/GenBank/DDBJ whole genome shotgun (WGS) entry which is preliminary data.</text>
</comment>
<dbReference type="Gene3D" id="2.115.10.20">
    <property type="entry name" value="Glycosyl hydrolase domain, family 43"/>
    <property type="match status" value="1"/>
</dbReference>
<evidence type="ECO:0000313" key="9">
    <source>
        <dbReference type="EMBL" id="GKU23464.1"/>
    </source>
</evidence>
<dbReference type="PANTHER" id="PTHR43817:SF1">
    <property type="entry name" value="HYDROLASE, FAMILY 43, PUTATIVE (AFU_ORTHOLOGUE AFUA_3G01660)-RELATED"/>
    <property type="match status" value="1"/>
</dbReference>
<evidence type="ECO:0000256" key="3">
    <source>
        <dbReference type="ARBA" id="ARBA00022801"/>
    </source>
</evidence>
<dbReference type="CDD" id="cd00161">
    <property type="entry name" value="beta-trefoil_Ricin-like"/>
    <property type="match status" value="1"/>
</dbReference>
<dbReference type="InterPro" id="IPR035992">
    <property type="entry name" value="Ricin_B-like_lectins"/>
</dbReference>
<dbReference type="AlphaFoldDB" id="A0A9W5XYY5"/>
<dbReference type="PANTHER" id="PTHR43817">
    <property type="entry name" value="GLYCOSYL HYDROLASE"/>
    <property type="match status" value="1"/>
</dbReference>
<evidence type="ECO:0000313" key="10">
    <source>
        <dbReference type="Proteomes" id="UP001057868"/>
    </source>
</evidence>
<dbReference type="CDD" id="cd18820">
    <property type="entry name" value="GH43_LbAraf43-like"/>
    <property type="match status" value="1"/>
</dbReference>
<dbReference type="Gene3D" id="2.80.10.50">
    <property type="match status" value="3"/>
</dbReference>
<feature type="chain" id="PRO_5040747398" description="Ricin B lectin domain-containing protein" evidence="7">
    <location>
        <begin position="27"/>
        <end position="487"/>
    </location>
</feature>